<protein>
    <submittedName>
        <fullName evidence="2">Polysaccharide pyruvyl transferase family protein</fullName>
    </submittedName>
</protein>
<proteinExistence type="predicted"/>
<gene>
    <name evidence="2" type="ORF">KDK92_23180</name>
</gene>
<evidence type="ECO:0000313" key="3">
    <source>
        <dbReference type="Proteomes" id="UP001056429"/>
    </source>
</evidence>
<dbReference type="EMBL" id="JAGSOJ010000007">
    <property type="protein sequence ID" value="MCM1992629.1"/>
    <property type="molecule type" value="Genomic_DNA"/>
</dbReference>
<keyword evidence="2" id="KW-0808">Transferase</keyword>
<reference evidence="2" key="1">
    <citation type="journal article" date="2021" name="mSystems">
        <title>Bacteria and Archaea Synergistically Convert Glycine Betaine to Biogenic Methane in the Formosa Cold Seep of the South China Sea.</title>
        <authorList>
            <person name="Li L."/>
            <person name="Zhang W."/>
            <person name="Zhang S."/>
            <person name="Song L."/>
            <person name="Sun Q."/>
            <person name="Zhang H."/>
            <person name="Xiang H."/>
            <person name="Dong X."/>
        </authorList>
    </citation>
    <scope>NUCLEOTIDE SEQUENCE</scope>
    <source>
        <strain evidence="2">ZWT</strain>
    </source>
</reference>
<dbReference type="Proteomes" id="UP001056429">
    <property type="component" value="Unassembled WGS sequence"/>
</dbReference>
<dbReference type="GO" id="GO:0016740">
    <property type="term" value="F:transferase activity"/>
    <property type="evidence" value="ECO:0007669"/>
    <property type="project" value="UniProtKB-KW"/>
</dbReference>
<sequence>MKYANIKTDQFCDNKTEKKICNIGDFLQFIIIDSLYDEMGINKEEVIRINFKDIKSYRGEYIALPLNYSIFNENFMTDGKFDFPDRIVPIFLACTLTTIGLNGRKLLEDAHNVRFLKRHEPIGCRDEYTMTTLREFGIEAYLSGCLTVTLPKTQYTDNEREGVYFVDAPYSIKKYLPEGMLEKAVVTTQQYYFSNEWYENPNRIFDFTKDKYKEYSKAKLVVTSRMHVASPCIAMGIPVILVKDDVDYRFGWIDKYIPVYSYEEFSKINWEPKPVECEKEKAILRKAAIGRIKMCIDKYQDIYFVSQMYENTEHKKLKDFFGVTHKNFKILDRYFQECWDENSYIEYAIWGLTNAVDEIYEYIQDKYPKAKLVKVIDSFKNTDYRGIRTEKPNILTGKDSYYTIVASVGASNDAKMLFEKIGKKEEMYCLLGTAFL</sequence>
<name>A0A9J6PCB6_9CLOT</name>
<dbReference type="RefSeq" id="WP_250861806.1">
    <property type="nucleotide sequence ID" value="NZ_JAGSOJ010000007.1"/>
</dbReference>
<keyword evidence="3" id="KW-1185">Reference proteome</keyword>
<dbReference type="InterPro" id="IPR007345">
    <property type="entry name" value="Polysacch_pyruvyl_Trfase"/>
</dbReference>
<accession>A0A9J6PCB6</accession>
<comment type="caution">
    <text evidence="2">The sequence shown here is derived from an EMBL/GenBank/DDBJ whole genome shotgun (WGS) entry which is preliminary data.</text>
</comment>
<evidence type="ECO:0000259" key="1">
    <source>
        <dbReference type="Pfam" id="PF04230"/>
    </source>
</evidence>
<organism evidence="2 3">
    <name type="scientific">Oceanirhabdus seepicola</name>
    <dbReference type="NCBI Taxonomy" id="2828781"/>
    <lineage>
        <taxon>Bacteria</taxon>
        <taxon>Bacillati</taxon>
        <taxon>Bacillota</taxon>
        <taxon>Clostridia</taxon>
        <taxon>Eubacteriales</taxon>
        <taxon>Clostridiaceae</taxon>
        <taxon>Oceanirhabdus</taxon>
    </lineage>
</organism>
<evidence type="ECO:0000313" key="2">
    <source>
        <dbReference type="EMBL" id="MCM1992629.1"/>
    </source>
</evidence>
<dbReference type="AlphaFoldDB" id="A0A9J6PCB6"/>
<feature type="domain" description="Polysaccharide pyruvyl transferase" evidence="1">
    <location>
        <begin position="114"/>
        <end position="242"/>
    </location>
</feature>
<dbReference type="Pfam" id="PF04230">
    <property type="entry name" value="PS_pyruv_trans"/>
    <property type="match status" value="1"/>
</dbReference>
<reference evidence="2" key="2">
    <citation type="submission" date="2021-04" db="EMBL/GenBank/DDBJ databases">
        <authorList>
            <person name="Dong X."/>
        </authorList>
    </citation>
    <scope>NUCLEOTIDE SEQUENCE</scope>
    <source>
        <strain evidence="2">ZWT</strain>
    </source>
</reference>